<dbReference type="InterPro" id="IPR025387">
    <property type="entry name" value="DUF4299"/>
</dbReference>
<dbReference type="Pfam" id="PF14132">
    <property type="entry name" value="DUF4299"/>
    <property type="match status" value="1"/>
</dbReference>
<dbReference type="EMBL" id="QFAY01000017">
    <property type="protein sequence ID" value="MBP2621420.1"/>
    <property type="molecule type" value="Genomic_DNA"/>
</dbReference>
<comment type="caution">
    <text evidence="1">The sequence shown here is derived from an EMBL/GenBank/DDBJ whole genome shotgun (WGS) entry which is preliminary data.</text>
</comment>
<keyword evidence="2" id="KW-1185">Reference proteome</keyword>
<protein>
    <submittedName>
        <fullName evidence="1">DUF4299 domain-containing protein</fullName>
    </submittedName>
</protein>
<reference evidence="1 2" key="1">
    <citation type="submission" date="2018-05" db="EMBL/GenBank/DDBJ databases">
        <title>Draft genome sequence of Streptococcus panodentis CCUG 70867T.</title>
        <authorList>
            <person name="Salva-Serra F."/>
            <person name="Mendez V."/>
            <person name="Jaen-Luchoro D."/>
            <person name="Gonzales-Siles L."/>
            <person name="Karlsson R."/>
            <person name="Engstrom-Jakobsson H."/>
            <person name="Busquets A."/>
            <person name="Gomila M."/>
            <person name="Pineiro-Iglesias B."/>
            <person name="Bennasar-Figueras A."/>
            <person name="Seeger M."/>
            <person name="Moore E."/>
        </authorList>
    </citation>
    <scope>NUCLEOTIDE SEQUENCE [LARGE SCALE GENOMIC DNA]</scope>
    <source>
        <strain evidence="1 2">CCUG 70867</strain>
    </source>
</reference>
<dbReference type="RefSeq" id="WP_128835479.1">
    <property type="nucleotide sequence ID" value="NZ_QFAY01000017.1"/>
</dbReference>
<gene>
    <name evidence="1" type="ORF">DHL47_08825</name>
</gene>
<name>A0ABS5AY10_9STRE</name>
<evidence type="ECO:0000313" key="1">
    <source>
        <dbReference type="EMBL" id="MBP2621420.1"/>
    </source>
</evidence>
<accession>A0ABS5AY10</accession>
<proteinExistence type="predicted"/>
<evidence type="ECO:0000313" key="2">
    <source>
        <dbReference type="Proteomes" id="UP001519349"/>
    </source>
</evidence>
<dbReference type="Proteomes" id="UP001519349">
    <property type="component" value="Unassembled WGS sequence"/>
</dbReference>
<organism evidence="1 2">
    <name type="scientific">Streptococcus panodentis</name>
    <dbReference type="NCBI Taxonomy" id="1581472"/>
    <lineage>
        <taxon>Bacteria</taxon>
        <taxon>Bacillati</taxon>
        <taxon>Bacillota</taxon>
        <taxon>Bacilli</taxon>
        <taxon>Lactobacillales</taxon>
        <taxon>Streptococcaceae</taxon>
        <taxon>Streptococcus</taxon>
    </lineage>
</organism>
<sequence>MSISFYVQNRKGLFGYKGVETPLSLVSMVEGLETFGLQGRQGYQSLEHLGLFLAVYQESAGRGFEIAYLKERETYQIRLLTPSTVGDWKGAILFLSRLAQKMKNDIVDEVGRTYTADGIFNLDFEADILYGLSHLKELDVAMHCFPGYAHDLYLTHEKALELLEADDPVEEFGRLLAEMQQVPSYFAKPKYYRDQSGAYLGSYVLTEGVDIVIPTDPVPDSYAAQEINRTSSFKEIDWKLNIVVEDASSPEGYKYLTTTDLKDFLARIPEQRYVYLDSSQIRIQPLSRPEIEQILAELPAKKGL</sequence>